<name>A0A919PA44_9CELL</name>
<accession>A0A919PA44</accession>
<keyword evidence="3" id="KW-1185">Reference proteome</keyword>
<organism evidence="2 3">
    <name type="scientific">Cellulomonas pakistanensis</name>
    <dbReference type="NCBI Taxonomy" id="992287"/>
    <lineage>
        <taxon>Bacteria</taxon>
        <taxon>Bacillati</taxon>
        <taxon>Actinomycetota</taxon>
        <taxon>Actinomycetes</taxon>
        <taxon>Micrococcales</taxon>
        <taxon>Cellulomonadaceae</taxon>
        <taxon>Cellulomonas</taxon>
    </lineage>
</organism>
<evidence type="ECO:0000313" key="2">
    <source>
        <dbReference type="EMBL" id="GIG35795.1"/>
    </source>
</evidence>
<evidence type="ECO:0000313" key="3">
    <source>
        <dbReference type="Proteomes" id="UP000642125"/>
    </source>
</evidence>
<reference evidence="2" key="1">
    <citation type="submission" date="2021-01" db="EMBL/GenBank/DDBJ databases">
        <title>Whole genome shotgun sequence of Cellulomonas pakistanensis NBRC 110800.</title>
        <authorList>
            <person name="Komaki H."/>
            <person name="Tamura T."/>
        </authorList>
    </citation>
    <scope>NUCLEOTIDE SEQUENCE</scope>
    <source>
        <strain evidence="2">NBRC 110800</strain>
    </source>
</reference>
<dbReference type="Proteomes" id="UP000642125">
    <property type="component" value="Unassembled WGS sequence"/>
</dbReference>
<dbReference type="AlphaFoldDB" id="A0A919PA44"/>
<comment type="caution">
    <text evidence="2">The sequence shown here is derived from an EMBL/GenBank/DDBJ whole genome shotgun (WGS) entry which is preliminary data.</text>
</comment>
<dbReference type="RefSeq" id="WP_203667819.1">
    <property type="nucleotide sequence ID" value="NZ_BONO01000006.1"/>
</dbReference>
<keyword evidence="1" id="KW-0812">Transmembrane</keyword>
<protein>
    <submittedName>
        <fullName evidence="2">Uncharacterized protein</fullName>
    </submittedName>
</protein>
<dbReference type="EMBL" id="BONO01000006">
    <property type="protein sequence ID" value="GIG35795.1"/>
    <property type="molecule type" value="Genomic_DNA"/>
</dbReference>
<evidence type="ECO:0000256" key="1">
    <source>
        <dbReference type="SAM" id="Phobius"/>
    </source>
</evidence>
<sequence>MPVPSDDASVLWSEAWWAEFLTSPAVAGVAALVAAAISLVVSARRIRADRDLAAEQHAEARRAADRLRAQALADARAERWWGMYQWTLARLDVVDPHRADRLLCTLESQAPGPAERALVWAANDLLAMATEGAPDDDA</sequence>
<feature type="transmembrane region" description="Helical" evidence="1">
    <location>
        <begin position="20"/>
        <end position="41"/>
    </location>
</feature>
<keyword evidence="1" id="KW-1133">Transmembrane helix</keyword>
<proteinExistence type="predicted"/>
<keyword evidence="1" id="KW-0472">Membrane</keyword>
<gene>
    <name evidence="2" type="ORF">Cpa01nite_11760</name>
</gene>